<proteinExistence type="inferred from homology"/>
<dbReference type="eggNOG" id="COG1335">
    <property type="taxonomic scope" value="Bacteria"/>
</dbReference>
<dbReference type="InterPro" id="IPR036380">
    <property type="entry name" value="Isochorismatase-like_sf"/>
</dbReference>
<comment type="caution">
    <text evidence="10">The sequence shown here is derived from an EMBL/GenBank/DDBJ whole genome shotgun (WGS) entry which is preliminary data.</text>
</comment>
<dbReference type="Gene3D" id="3.40.50.850">
    <property type="entry name" value="Isochorismatase-like"/>
    <property type="match status" value="1"/>
</dbReference>
<protein>
    <recommendedName>
        <fullName evidence="8">Nicotinamidase</fullName>
        <ecNumber evidence="6">3.5.1.19</ecNumber>
    </recommendedName>
    <alternativeName>
        <fullName evidence="7">Nicotinamide deamidase</fullName>
    </alternativeName>
</protein>
<comment type="pathway">
    <text evidence="5">Cofactor biosynthesis; nicotinate biosynthesis; nicotinate from nicotinamide: step 1/1.</text>
</comment>
<dbReference type="RefSeq" id="WP_016474305.1">
    <property type="nucleotide sequence ID" value="NZ_KE150480.1"/>
</dbReference>
<dbReference type="GO" id="GO:0019363">
    <property type="term" value="P:pyridine nucleotide biosynthetic process"/>
    <property type="evidence" value="ECO:0007669"/>
    <property type="project" value="UniProtKB-KW"/>
</dbReference>
<dbReference type="HOGENOM" id="CLU_068979_13_1_4"/>
<dbReference type="NCBIfam" id="NF008623">
    <property type="entry name" value="PRK11609.1"/>
    <property type="match status" value="1"/>
</dbReference>
<evidence type="ECO:0000256" key="4">
    <source>
        <dbReference type="ARBA" id="ARBA00022801"/>
    </source>
</evidence>
<dbReference type="PANTHER" id="PTHR11080:SF2">
    <property type="entry name" value="LD05707P"/>
    <property type="match status" value="1"/>
</dbReference>
<dbReference type="GeneID" id="64061193"/>
<comment type="similarity">
    <text evidence="1">Belongs to the isochorismatase family.</text>
</comment>
<dbReference type="PATRIC" id="fig|1203554.3.peg.1018"/>
<name>S3CG83_9BURK</name>
<dbReference type="InterPro" id="IPR052347">
    <property type="entry name" value="Isochorismatase_Nicotinamidase"/>
</dbReference>
<organism evidence="10 11">
    <name type="scientific">Sutterella wadsworthensis HGA0223</name>
    <dbReference type="NCBI Taxonomy" id="1203554"/>
    <lineage>
        <taxon>Bacteria</taxon>
        <taxon>Pseudomonadati</taxon>
        <taxon>Pseudomonadota</taxon>
        <taxon>Betaproteobacteria</taxon>
        <taxon>Burkholderiales</taxon>
        <taxon>Sutterellaceae</taxon>
        <taxon>Sutterella</taxon>
    </lineage>
</organism>
<evidence type="ECO:0000256" key="6">
    <source>
        <dbReference type="ARBA" id="ARBA00039017"/>
    </source>
</evidence>
<evidence type="ECO:0000256" key="2">
    <source>
        <dbReference type="ARBA" id="ARBA00022642"/>
    </source>
</evidence>
<evidence type="ECO:0000259" key="9">
    <source>
        <dbReference type="Pfam" id="PF00857"/>
    </source>
</evidence>
<dbReference type="EC" id="3.5.1.19" evidence="6"/>
<keyword evidence="11" id="KW-1185">Reference proteome</keyword>
<dbReference type="GO" id="GO:0046872">
    <property type="term" value="F:metal ion binding"/>
    <property type="evidence" value="ECO:0007669"/>
    <property type="project" value="UniProtKB-KW"/>
</dbReference>
<evidence type="ECO:0000313" key="11">
    <source>
        <dbReference type="Proteomes" id="UP000014400"/>
    </source>
</evidence>
<evidence type="ECO:0000313" key="10">
    <source>
        <dbReference type="EMBL" id="EPD99539.1"/>
    </source>
</evidence>
<dbReference type="GO" id="GO:0008936">
    <property type="term" value="F:nicotinamidase activity"/>
    <property type="evidence" value="ECO:0007669"/>
    <property type="project" value="UniProtKB-EC"/>
</dbReference>
<evidence type="ECO:0000256" key="7">
    <source>
        <dbReference type="ARBA" id="ARBA00043224"/>
    </source>
</evidence>
<dbReference type="CDD" id="cd01011">
    <property type="entry name" value="nicotinamidase"/>
    <property type="match status" value="1"/>
</dbReference>
<dbReference type="STRING" id="1203554.HMPREF1476_00995"/>
<keyword evidence="3" id="KW-0479">Metal-binding</keyword>
<evidence type="ECO:0000256" key="8">
    <source>
        <dbReference type="ARBA" id="ARBA00072277"/>
    </source>
</evidence>
<feature type="domain" description="Isochorismatase-like" evidence="9">
    <location>
        <begin position="5"/>
        <end position="203"/>
    </location>
</feature>
<dbReference type="InterPro" id="IPR000868">
    <property type="entry name" value="Isochorismatase-like_dom"/>
</dbReference>
<dbReference type="FunFam" id="3.40.50.850:FF:000006">
    <property type="entry name" value="Bifunctional pyrazinamidase/nicotinamidase"/>
    <property type="match status" value="1"/>
</dbReference>
<evidence type="ECO:0000256" key="1">
    <source>
        <dbReference type="ARBA" id="ARBA00006336"/>
    </source>
</evidence>
<keyword evidence="4" id="KW-0378">Hydrolase</keyword>
<dbReference type="EMBL" id="ATCF01000015">
    <property type="protein sequence ID" value="EPD99539.1"/>
    <property type="molecule type" value="Genomic_DNA"/>
</dbReference>
<dbReference type="SUPFAM" id="SSF52499">
    <property type="entry name" value="Isochorismatase-like hydrolases"/>
    <property type="match status" value="1"/>
</dbReference>
<dbReference type="PANTHER" id="PTHR11080">
    <property type="entry name" value="PYRAZINAMIDASE/NICOTINAMIDASE"/>
    <property type="match status" value="1"/>
</dbReference>
<reference evidence="10 11" key="1">
    <citation type="submission" date="2013-04" db="EMBL/GenBank/DDBJ databases">
        <title>The Genome Sequence of Sutterella wadsworthensis HGA0223.</title>
        <authorList>
            <consortium name="The Broad Institute Genomics Platform"/>
            <person name="Earl A."/>
            <person name="Ward D."/>
            <person name="Feldgarden M."/>
            <person name="Gevers D."/>
            <person name="Schmidt T.M."/>
            <person name="Dover J."/>
            <person name="Dai D."/>
            <person name="Walker B."/>
            <person name="Young S."/>
            <person name="Zeng Q."/>
            <person name="Gargeya S."/>
            <person name="Fitzgerald M."/>
            <person name="Haas B."/>
            <person name="Abouelleil A."/>
            <person name="Allen A.W."/>
            <person name="Alvarado L."/>
            <person name="Arachchi H.M."/>
            <person name="Berlin A.M."/>
            <person name="Chapman S.B."/>
            <person name="Gainer-Dewar J."/>
            <person name="Goldberg J."/>
            <person name="Griggs A."/>
            <person name="Gujja S."/>
            <person name="Hansen M."/>
            <person name="Howarth C."/>
            <person name="Imamovic A."/>
            <person name="Ireland A."/>
            <person name="Larimer J."/>
            <person name="McCowan C."/>
            <person name="Murphy C."/>
            <person name="Pearson M."/>
            <person name="Poon T.W."/>
            <person name="Priest M."/>
            <person name="Roberts A."/>
            <person name="Saif S."/>
            <person name="Shea T."/>
            <person name="Sisk P."/>
            <person name="Sykes S."/>
            <person name="Wortman J."/>
            <person name="Nusbaum C."/>
            <person name="Birren B."/>
        </authorList>
    </citation>
    <scope>NUCLEOTIDE SEQUENCE [LARGE SCALE GENOMIC DNA]</scope>
    <source>
        <strain evidence="10 11">HGA0223</strain>
    </source>
</reference>
<keyword evidence="2" id="KW-0662">Pyridine nucleotide biosynthesis</keyword>
<sequence length="219" mass="23572">MCQDALLVIDLQNDFLPGGALAVPGGDRVIDPIRGLMTLPNWRAVVLTQDWHPADHVSFASSHPGRKPFESIALSYGRQTLWPDHCVAGSQGAAFPPDFDTSPARLILRKGMNAALDSYSAFIEADGKTPTGLDGFLKNLNIHRVFVCGLALDYCVKFGVLDALQAGYETIVIPDACAAIAVGQETDILNEMRAKGARTMTASEVAARASYTQFQPSNH</sequence>
<evidence type="ECO:0000256" key="3">
    <source>
        <dbReference type="ARBA" id="ARBA00022723"/>
    </source>
</evidence>
<dbReference type="Proteomes" id="UP000014400">
    <property type="component" value="Unassembled WGS sequence"/>
</dbReference>
<gene>
    <name evidence="10" type="ORF">HMPREF1476_00995</name>
</gene>
<dbReference type="Pfam" id="PF00857">
    <property type="entry name" value="Isochorismatase"/>
    <property type="match status" value="1"/>
</dbReference>
<dbReference type="AlphaFoldDB" id="S3CG83"/>
<accession>S3CG83</accession>
<evidence type="ECO:0000256" key="5">
    <source>
        <dbReference type="ARBA" id="ARBA00037900"/>
    </source>
</evidence>